<accession>A0A7S4LLY2</accession>
<dbReference type="EMBL" id="HBJA01142340">
    <property type="protein sequence ID" value="CAE0837698.1"/>
    <property type="molecule type" value="Transcribed_RNA"/>
</dbReference>
<organism evidence="1">
    <name type="scientific">Eutreptiella gymnastica</name>
    <dbReference type="NCBI Taxonomy" id="73025"/>
    <lineage>
        <taxon>Eukaryota</taxon>
        <taxon>Discoba</taxon>
        <taxon>Euglenozoa</taxon>
        <taxon>Euglenida</taxon>
        <taxon>Spirocuta</taxon>
        <taxon>Euglenophyceae</taxon>
        <taxon>Eutreptiales</taxon>
        <taxon>Eutreptiaceae</taxon>
        <taxon>Eutreptiella</taxon>
    </lineage>
</organism>
<gene>
    <name evidence="1" type="ORF">EGYM00163_LOCUS49070</name>
</gene>
<sequence>MGIRTVEEFESQSPNNRRQGLIQKVAEQKWWLLCFLPLAQRTAVCLAALNLLALAWSAMQREEVPQHASLGDIAHRAVMPCMPACLCPSSCAWRLVVEGTACQDRSAWQLTSVPG</sequence>
<protein>
    <submittedName>
        <fullName evidence="1">Uncharacterized protein</fullName>
    </submittedName>
</protein>
<reference evidence="1" key="1">
    <citation type="submission" date="2021-01" db="EMBL/GenBank/DDBJ databases">
        <authorList>
            <person name="Corre E."/>
            <person name="Pelletier E."/>
            <person name="Niang G."/>
            <person name="Scheremetjew M."/>
            <person name="Finn R."/>
            <person name="Kale V."/>
            <person name="Holt S."/>
            <person name="Cochrane G."/>
            <person name="Meng A."/>
            <person name="Brown T."/>
            <person name="Cohen L."/>
        </authorList>
    </citation>
    <scope>NUCLEOTIDE SEQUENCE</scope>
    <source>
        <strain evidence="1">CCMP1594</strain>
    </source>
</reference>
<dbReference type="AlphaFoldDB" id="A0A7S4LLY2"/>
<evidence type="ECO:0000313" key="1">
    <source>
        <dbReference type="EMBL" id="CAE0837698.1"/>
    </source>
</evidence>
<proteinExistence type="predicted"/>
<name>A0A7S4LLY2_9EUGL</name>